<sequence>MASVRIDDEDYFTDQLQAWAVPDTVKNRLARGGFKTISLLAHAIPSLEHLEPFLVSVLGRPAGSDPAAPLFTPEAASLRRVVKECISQVSPAGSSAIATPSPGTAVPKKSLDAADINKLVQDFQGKYPSELLRPDIMPSRAFLSAVKDAVSSDHMRWFSWRVRTSEADGVAFTERRRPRTDSQMLASLLAPSAEEEFLIDIPMQAPMESVVRKFFDRLCIALAMLDACHLLPLRKLMEKFVGLATMVMEADRSLWLAIGSLQRDYQWWEVRECASASTLLSVATKLAASLTSVPFWILPEFHVVRSADSPTRAVPPNFAQVQGCAEDFASILLLESGPPSRERVVDLLDQLLCEAPDSDGRFSEGRSVTAGVFHRHKVGLRQLCRSHPQSVRVLNRFIAAICPNFFHTSFVAIDGIASREHKDHLNSDLPNVVIPLCDFKGGELVVAHESGSVPTQFQRCCLPAVVLEPRKGPMVFSAASCWHRVSGFSGRRLVLAIYTLRACTKPSYQDRCTLQDLGFRLPSERDLLHASPVVPHNLQLSSQARELLGSALWDAQPIVRVDGAPVASCSAPHCAAVDLIAAPCEPVCTDRPEEPLETCKLCPGLTHPKLFLDLFAGAKQPLSVAMAKRNSDRFEAVDLIFGPAFDLLDDVHFEALCGLGPNAVRAPWALDGFPDNDWRATLAVQESQLLHDRARELLSRVAAAGGCIMLENPPGSMTFQDSKMQAWIKAEAPFCAQVAACMHGSALQKRWAFVSNRPEVAKLASTCAHGPKAHESFLGKRLPDGSYKSRLTAEYPASLADAIADFMAPFVTSQGRCVPIAAWQGLLPEKVPWPQGCLRVEDGGGLQSSAFWMRPLGRDLLHGLRLAWTQRLLSSGLGRVIPSKLELGTDLCPLADTEVEPFLQDLCCFLGDSGWSRQDLLQVSPGQPFRLNLLQALLEKIQDPEASMCADLRAGVRIGVGYELAPSPHWPVRQSDSLEEDLQICHGSWKSASDQPTQVLSLLEEELREGWIVEYPSVEAVKAAFPKVAFGKLGLVLAEGRSPRLVVDSSISGVTSSCVIPNRLLNPRISDLQACAPISLASEE</sequence>
<dbReference type="Proteomes" id="UP000604046">
    <property type="component" value="Unassembled WGS sequence"/>
</dbReference>
<protein>
    <submittedName>
        <fullName evidence="1">Uncharacterized protein</fullName>
    </submittedName>
</protein>
<evidence type="ECO:0000313" key="1">
    <source>
        <dbReference type="EMBL" id="CAE7263952.1"/>
    </source>
</evidence>
<evidence type="ECO:0000313" key="2">
    <source>
        <dbReference type="Proteomes" id="UP000604046"/>
    </source>
</evidence>
<gene>
    <name evidence="1" type="ORF">SNAT2548_LOCUS13885</name>
</gene>
<name>A0A812MQS5_9DINO</name>
<reference evidence="1" key="1">
    <citation type="submission" date="2021-02" db="EMBL/GenBank/DDBJ databases">
        <authorList>
            <person name="Dougan E. K."/>
            <person name="Rhodes N."/>
            <person name="Thang M."/>
            <person name="Chan C."/>
        </authorList>
    </citation>
    <scope>NUCLEOTIDE SEQUENCE</scope>
</reference>
<keyword evidence="2" id="KW-1185">Reference proteome</keyword>
<dbReference type="AlphaFoldDB" id="A0A812MQS5"/>
<comment type="caution">
    <text evidence="1">The sequence shown here is derived from an EMBL/GenBank/DDBJ whole genome shotgun (WGS) entry which is preliminary data.</text>
</comment>
<dbReference type="OrthoDB" id="418283at2759"/>
<organism evidence="1 2">
    <name type="scientific">Symbiodinium natans</name>
    <dbReference type="NCBI Taxonomy" id="878477"/>
    <lineage>
        <taxon>Eukaryota</taxon>
        <taxon>Sar</taxon>
        <taxon>Alveolata</taxon>
        <taxon>Dinophyceae</taxon>
        <taxon>Suessiales</taxon>
        <taxon>Symbiodiniaceae</taxon>
        <taxon>Symbiodinium</taxon>
    </lineage>
</organism>
<accession>A0A812MQS5</accession>
<proteinExistence type="predicted"/>
<dbReference type="EMBL" id="CAJNDS010001535">
    <property type="protein sequence ID" value="CAE7263952.1"/>
    <property type="molecule type" value="Genomic_DNA"/>
</dbReference>